<keyword evidence="4" id="KW-0067">ATP-binding</keyword>
<keyword evidence="2" id="KW-0378">Hydrolase</keyword>
<keyword evidence="1" id="KW-0547">Nucleotide-binding</keyword>
<sequence length="940" mass="105989">MVQDHLIGVVVKAPSASSKQYIVLVLKPHLPSTLQTPSESGNLQDKKSGAFPEGHFILPKAKRALEDDYYTSTTSRKASGTINIKLPYHGAAAGVSYEVRGIDNKEFLCICIHKIKIDPVGLLEDANNAAYSKTVQQLLELKSKGHKYPPALDPLKVVKGEEAGSVGWIWFLSAQARVKVWREAERDSCEPGSGLDLKLKDMTLVETYYKWNSLLQKMADNKCHECVKLEEHIKLAKELKRHKEEVNALRFQMSDEALQQMPDFQGRIDVLQEIGCIDADLVVQIKGRVACEMNSGEELICTECLFENQLDDLEPEEAVALMSALVFQQKNTSEPSLTPKLSQAKQRNFQELLTDPGDWKPSIDGLIFERLEVGDVERLEKPFSEEEVFEALEDCCGEKTPGPDDFSMAFWQFAWDFVKEEVMNLFRQFHETGRFVRSLNATFLVLIPKKGGVEDLKDFKPISLVGGLYKWLAKVLANRLKGVLAKVISLSQNAFVEGRQIMDAILIANEAIDSILKSNNGAILCKLDIEKAYDHMDWSFLLAVLGENGIWRKGSRGLRQGDPLSPYLFVIVMEAFSCLMKKNSCWSELILVGRVENAGEWADEYGYKVGNLPSTCLGMPLGAPFKSIGVWDGIEERFRKRLAMWKRQYISKGGRITLIRSTLSNLSIYFMSIFHLPMAVRMKLEKIQRDFLWGGGSLKQKPHLVRWPIVCEDKSKGGLGMIRRKYGRKLEDGDLVGDGKNVRFWKDKWCGTNPLSETFPSLFALATSKEVWVNEVWTAEGIGGEVGLLLLIGRLMIGRWKKWEGVFFVKSARIRLTTYSFIAKEQGRLYNTAIRLGELQARFKLQISPEEYAQDNLKFGLVEVVYEWAKGTPFADICELTDVPEGLIVRTIVRLDETCREFRNAAAIMGNSALHKKMEAASNAIKRDIVFAASLYITGL</sequence>
<dbReference type="SUPFAM" id="SSF56672">
    <property type="entry name" value="DNA/RNA polymerases"/>
    <property type="match status" value="1"/>
</dbReference>
<proteinExistence type="predicted"/>
<dbReference type="GO" id="GO:0004386">
    <property type="term" value="F:helicase activity"/>
    <property type="evidence" value="ECO:0007669"/>
    <property type="project" value="UniProtKB-KW"/>
</dbReference>
<comment type="caution">
    <text evidence="6">The sequence shown here is derived from an EMBL/GenBank/DDBJ whole genome shotgun (WGS) entry which is preliminary data.</text>
</comment>
<gene>
    <name evidence="6" type="primary">SKI2</name>
    <name evidence="6" type="ORF">CK203_075161</name>
</gene>
<organism evidence="6 7">
    <name type="scientific">Vitis vinifera</name>
    <name type="common">Grape</name>
    <dbReference type="NCBI Taxonomy" id="29760"/>
    <lineage>
        <taxon>Eukaryota</taxon>
        <taxon>Viridiplantae</taxon>
        <taxon>Streptophyta</taxon>
        <taxon>Embryophyta</taxon>
        <taxon>Tracheophyta</taxon>
        <taxon>Spermatophyta</taxon>
        <taxon>Magnoliopsida</taxon>
        <taxon>eudicotyledons</taxon>
        <taxon>Gunneridae</taxon>
        <taxon>Pentapetalae</taxon>
        <taxon>rosids</taxon>
        <taxon>Vitales</taxon>
        <taxon>Vitaceae</taxon>
        <taxon>Viteae</taxon>
        <taxon>Vitis</taxon>
    </lineage>
</organism>
<evidence type="ECO:0000313" key="7">
    <source>
        <dbReference type="Proteomes" id="UP000288805"/>
    </source>
</evidence>
<dbReference type="Gene3D" id="1.10.3380.30">
    <property type="match status" value="2"/>
</dbReference>
<dbReference type="InterPro" id="IPR000477">
    <property type="entry name" value="RT_dom"/>
</dbReference>
<dbReference type="PANTHER" id="PTHR12131">
    <property type="entry name" value="ATP-DEPENDENT RNA AND DNA HELICASE"/>
    <property type="match status" value="1"/>
</dbReference>
<keyword evidence="3 6" id="KW-0347">Helicase</keyword>
<evidence type="ECO:0000313" key="6">
    <source>
        <dbReference type="EMBL" id="RVW56702.1"/>
    </source>
</evidence>
<evidence type="ECO:0000256" key="4">
    <source>
        <dbReference type="ARBA" id="ARBA00022840"/>
    </source>
</evidence>
<evidence type="ECO:0000256" key="2">
    <source>
        <dbReference type="ARBA" id="ARBA00022801"/>
    </source>
</evidence>
<accession>A0A438F9R8</accession>
<dbReference type="Pfam" id="PF08148">
    <property type="entry name" value="DSHCT"/>
    <property type="match status" value="2"/>
</dbReference>
<dbReference type="Pfam" id="PF00078">
    <property type="entry name" value="RVT_1"/>
    <property type="match status" value="1"/>
</dbReference>
<evidence type="ECO:0000256" key="3">
    <source>
        <dbReference type="ARBA" id="ARBA00022806"/>
    </source>
</evidence>
<name>A0A438F9R8_VITVI</name>
<dbReference type="GO" id="GO:0016787">
    <property type="term" value="F:hydrolase activity"/>
    <property type="evidence" value="ECO:0007669"/>
    <property type="project" value="UniProtKB-KW"/>
</dbReference>
<dbReference type="CDD" id="cd01650">
    <property type="entry name" value="RT_nLTR_like"/>
    <property type="match status" value="1"/>
</dbReference>
<dbReference type="Pfam" id="PF13234">
    <property type="entry name" value="MTR4_beta-barrel"/>
    <property type="match status" value="1"/>
</dbReference>
<dbReference type="EMBL" id="QGNW01001073">
    <property type="protein sequence ID" value="RVW56702.1"/>
    <property type="molecule type" value="Genomic_DNA"/>
</dbReference>
<evidence type="ECO:0000259" key="5">
    <source>
        <dbReference type="SMART" id="SM01142"/>
    </source>
</evidence>
<dbReference type="InterPro" id="IPR050699">
    <property type="entry name" value="RNA-DNA_Helicase"/>
</dbReference>
<dbReference type="InterPro" id="IPR043502">
    <property type="entry name" value="DNA/RNA_pol_sf"/>
</dbReference>
<dbReference type="GO" id="GO:0005524">
    <property type="term" value="F:ATP binding"/>
    <property type="evidence" value="ECO:0007669"/>
    <property type="project" value="UniProtKB-KW"/>
</dbReference>
<dbReference type="InterPro" id="IPR025696">
    <property type="entry name" value="Beta-barrel_MTR4"/>
</dbReference>
<dbReference type="AlphaFoldDB" id="A0A438F9R8"/>
<reference evidence="6 7" key="1">
    <citation type="journal article" date="2018" name="PLoS Genet.">
        <title>Population sequencing reveals clonal diversity and ancestral inbreeding in the grapevine cultivar Chardonnay.</title>
        <authorList>
            <person name="Roach M.J."/>
            <person name="Johnson D.L."/>
            <person name="Bohlmann J."/>
            <person name="van Vuuren H.J."/>
            <person name="Jones S.J."/>
            <person name="Pretorius I.S."/>
            <person name="Schmidt S.A."/>
            <person name="Borneman A.R."/>
        </authorList>
    </citation>
    <scope>NUCLEOTIDE SEQUENCE [LARGE SCALE GENOMIC DNA]</scope>
    <source>
        <strain evidence="7">cv. Chardonnay</strain>
        <tissue evidence="6">Leaf</tissue>
    </source>
</reference>
<feature type="domain" description="ATP-dependent RNA helicase Ski2/MTR4 C-terminal" evidence="5">
    <location>
        <begin position="278"/>
        <end position="937"/>
    </location>
</feature>
<protein>
    <submittedName>
        <fullName evidence="6">DExH-box ATP-dependent RNA helicase DExH11</fullName>
    </submittedName>
</protein>
<dbReference type="InterPro" id="IPR012961">
    <property type="entry name" value="Ski2/MTR4_C"/>
</dbReference>
<dbReference type="SMART" id="SM01142">
    <property type="entry name" value="DSHCT"/>
    <property type="match status" value="1"/>
</dbReference>
<dbReference type="PANTHER" id="PTHR12131:SF24">
    <property type="entry name" value="DEXH-BOX ATP-DEPENDENT RNA HELICASE DEXH11"/>
    <property type="match status" value="1"/>
</dbReference>
<evidence type="ECO:0000256" key="1">
    <source>
        <dbReference type="ARBA" id="ARBA00022741"/>
    </source>
</evidence>
<dbReference type="Proteomes" id="UP000288805">
    <property type="component" value="Unassembled WGS sequence"/>
</dbReference>